<dbReference type="AlphaFoldDB" id="A0A1B0BPM0"/>
<accession>A0A1B0BPM0</accession>
<dbReference type="Pfam" id="PF14964">
    <property type="entry name" value="INTS15"/>
    <property type="match status" value="1"/>
</dbReference>
<sequence>MNQTDIKHSLRKLEFPLCVKEVLPRIESMIINRSKPNFIMQLISEFVFLERSKDVDVRRGQSQSQSSQSPQQYNNMHMNKIQEFQLILVLIEFFSQPGPDATRNAVFLSLFGTNLTPQRSKTLSKLISTAVSGSVAPLLSSAGTWMQQVGCTTTPSLEMAQSLVSDFIIFSRKTPEQLKQLPLVAPHFAANLMTAVADLYLNEQRGSLVAPPDALLDVFCEWISENPSLCLASQQALALPSGAIAMPVVTPLAGLIRWSVLSPLVSNRITYSNLHLALLQTLLEIVHTGPPTALNAQHLAAIVGPLKQQAARLAAENIKPSEDSNYQKCMERLSQAVQVGLSANCVFGNIPQLICALESLPSHNLMKIVITANKNR</sequence>
<dbReference type="STRING" id="67801.A0A1B0BPM0"/>
<dbReference type="Proteomes" id="UP000092460">
    <property type="component" value="Unassembled WGS sequence"/>
</dbReference>
<dbReference type="VEuPathDB" id="VectorBase:GPPI036591"/>
<organism evidence="1 2">
    <name type="scientific">Glossina palpalis gambiensis</name>
    <dbReference type="NCBI Taxonomy" id="67801"/>
    <lineage>
        <taxon>Eukaryota</taxon>
        <taxon>Metazoa</taxon>
        <taxon>Ecdysozoa</taxon>
        <taxon>Arthropoda</taxon>
        <taxon>Hexapoda</taxon>
        <taxon>Insecta</taxon>
        <taxon>Pterygota</taxon>
        <taxon>Neoptera</taxon>
        <taxon>Endopterygota</taxon>
        <taxon>Diptera</taxon>
        <taxon>Brachycera</taxon>
        <taxon>Muscomorpha</taxon>
        <taxon>Hippoboscoidea</taxon>
        <taxon>Glossinidae</taxon>
        <taxon>Glossina</taxon>
    </lineage>
</organism>
<evidence type="ECO:0000313" key="1">
    <source>
        <dbReference type="EnsemblMetazoa" id="GPPI036591-PA"/>
    </source>
</evidence>
<keyword evidence="2" id="KW-1185">Reference proteome</keyword>
<name>A0A1B0BPM0_9MUSC</name>
<proteinExistence type="predicted"/>
<dbReference type="PANTHER" id="PTHR14540">
    <property type="entry name" value="INTEGRATOR COMPLEX SUBUNIT 15"/>
    <property type="match status" value="1"/>
</dbReference>
<dbReference type="EMBL" id="JXJN01018092">
    <property type="status" value="NOT_ANNOTATED_CDS"/>
    <property type="molecule type" value="Genomic_DNA"/>
</dbReference>
<dbReference type="PANTHER" id="PTHR14540:SF2">
    <property type="entry name" value="INTEGRATOR COMPLEX SUBUNIT 15"/>
    <property type="match status" value="1"/>
</dbReference>
<dbReference type="EnsemblMetazoa" id="GPPI036591-RA">
    <property type="protein sequence ID" value="GPPI036591-PA"/>
    <property type="gene ID" value="GPPI036591"/>
</dbReference>
<protein>
    <submittedName>
        <fullName evidence="1">Uncharacterized protein</fullName>
    </submittedName>
</protein>
<evidence type="ECO:0000313" key="2">
    <source>
        <dbReference type="Proteomes" id="UP000092460"/>
    </source>
</evidence>
<reference evidence="2" key="1">
    <citation type="submission" date="2015-01" db="EMBL/GenBank/DDBJ databases">
        <authorList>
            <person name="Aksoy S."/>
            <person name="Warren W."/>
            <person name="Wilson R.K."/>
        </authorList>
    </citation>
    <scope>NUCLEOTIDE SEQUENCE [LARGE SCALE GENOMIC DNA]</scope>
    <source>
        <strain evidence="2">IAEA</strain>
    </source>
</reference>
<dbReference type="InterPro" id="IPR027844">
    <property type="entry name" value="INTS15"/>
</dbReference>
<reference evidence="1" key="2">
    <citation type="submission" date="2020-05" db="UniProtKB">
        <authorList>
            <consortium name="EnsemblMetazoa"/>
        </authorList>
    </citation>
    <scope>IDENTIFICATION</scope>
    <source>
        <strain evidence="1">IAEA</strain>
    </source>
</reference>